<dbReference type="EMBL" id="CP042467">
    <property type="protein sequence ID" value="QED26546.1"/>
    <property type="molecule type" value="Genomic_DNA"/>
</dbReference>
<dbReference type="PANTHER" id="PTHR10067">
    <property type="entry name" value="PHOSPHATIDYLSERINE DECARBOXYLASE"/>
    <property type="match status" value="1"/>
</dbReference>
<dbReference type="InterPro" id="IPR033177">
    <property type="entry name" value="PSD-B"/>
</dbReference>
<name>A0A5B8XSE2_9DELT</name>
<proteinExistence type="predicted"/>
<dbReference type="InterPro" id="IPR003817">
    <property type="entry name" value="PS_Dcarbxylase"/>
</dbReference>
<dbReference type="Pfam" id="PF02666">
    <property type="entry name" value="PS_Dcarbxylase"/>
    <property type="match status" value="1"/>
</dbReference>
<dbReference type="RefSeq" id="WP_146958072.1">
    <property type="nucleotide sequence ID" value="NZ_CP042467.1"/>
</dbReference>
<keyword evidence="11" id="KW-0670">Pyruvate</keyword>
<evidence type="ECO:0000256" key="4">
    <source>
        <dbReference type="ARBA" id="ARBA00022516"/>
    </source>
</evidence>
<evidence type="ECO:0000256" key="7">
    <source>
        <dbReference type="ARBA" id="ARBA00023145"/>
    </source>
</evidence>
<comment type="pathway">
    <text evidence="12">Phospholipid metabolism; phosphatidylethanolamine biosynthesis.</text>
</comment>
<keyword evidence="4" id="KW-0444">Lipid biosynthesis</keyword>
<protein>
    <recommendedName>
        <fullName evidence="3">phosphatidylserine decarboxylase</fullName>
        <ecNumber evidence="3">4.1.1.65</ecNumber>
    </recommendedName>
</protein>
<keyword evidence="8" id="KW-0594">Phospholipid biosynthesis</keyword>
<gene>
    <name evidence="13" type="primary">psd</name>
    <name evidence="13" type="ORF">FRD01_04650</name>
</gene>
<dbReference type="KEGG" id="bbae:FRD01_04650"/>
<organism evidence="13 14">
    <name type="scientific">Microvenator marinus</name>
    <dbReference type="NCBI Taxonomy" id="2600177"/>
    <lineage>
        <taxon>Bacteria</taxon>
        <taxon>Deltaproteobacteria</taxon>
        <taxon>Bradymonadales</taxon>
        <taxon>Microvenatoraceae</taxon>
        <taxon>Microvenator</taxon>
    </lineage>
</organism>
<dbReference type="OrthoDB" id="9802030at2"/>
<keyword evidence="14" id="KW-1185">Reference proteome</keyword>
<evidence type="ECO:0000313" key="13">
    <source>
        <dbReference type="EMBL" id="QED26546.1"/>
    </source>
</evidence>
<keyword evidence="7" id="KW-0865">Zymogen</keyword>
<evidence type="ECO:0000256" key="11">
    <source>
        <dbReference type="ARBA" id="ARBA00023317"/>
    </source>
</evidence>
<dbReference type="GO" id="GO:0006646">
    <property type="term" value="P:phosphatidylethanolamine biosynthetic process"/>
    <property type="evidence" value="ECO:0007669"/>
    <property type="project" value="UniProtKB-UniPathway"/>
</dbReference>
<keyword evidence="9 13" id="KW-0456">Lyase</keyword>
<evidence type="ECO:0000256" key="2">
    <source>
        <dbReference type="ARBA" id="ARBA00005189"/>
    </source>
</evidence>
<dbReference type="PANTHER" id="PTHR10067:SF6">
    <property type="entry name" value="PHOSPHATIDYLSERINE DECARBOXYLASE PROENZYME, MITOCHONDRIAL"/>
    <property type="match status" value="1"/>
</dbReference>
<evidence type="ECO:0000256" key="6">
    <source>
        <dbReference type="ARBA" id="ARBA00023098"/>
    </source>
</evidence>
<evidence type="ECO:0000256" key="8">
    <source>
        <dbReference type="ARBA" id="ARBA00023209"/>
    </source>
</evidence>
<sequence length="282" mass="30557">MLDQAKMTALRLLPKNSISRAVGALSELELPQPLRGPINSSFAQLAGINLGESESAPDAYASVNAFFTRRLREGARDIEANKAGDLVSPSDGRLSTFGRIEAETLVQAKGKNYRLVDLVDSGRDAERFVGGHFATVYLSPRDYHRVHSPASGVVSKVSYIPGQLFPVNPLAVRNVSELFAVNERLISYVEEPALGVVGVVMVGATCVGKMSLAFHGLKTNGRFRRREDIEISGTQLEAGDELGMFNLGSTVVLLIGSQNFEFRSDLTEGMTLRMGELLGRTL</sequence>
<reference evidence="13 14" key="1">
    <citation type="submission" date="2019-08" db="EMBL/GenBank/DDBJ databases">
        <authorList>
            <person name="Liang Q."/>
        </authorList>
    </citation>
    <scope>NUCLEOTIDE SEQUENCE [LARGE SCALE GENOMIC DNA]</scope>
    <source>
        <strain evidence="13 14">V1718</strain>
    </source>
</reference>
<accession>A0A5B8XSE2</accession>
<evidence type="ECO:0000256" key="12">
    <source>
        <dbReference type="ARBA" id="ARBA00024326"/>
    </source>
</evidence>
<keyword evidence="6" id="KW-0443">Lipid metabolism</keyword>
<comment type="pathway">
    <text evidence="2">Lipid metabolism.</text>
</comment>
<evidence type="ECO:0000256" key="1">
    <source>
        <dbReference type="ARBA" id="ARBA00001928"/>
    </source>
</evidence>
<dbReference type="Proteomes" id="UP000321595">
    <property type="component" value="Chromosome"/>
</dbReference>
<comment type="cofactor">
    <cofactor evidence="1">
        <name>pyruvate</name>
        <dbReference type="ChEBI" id="CHEBI:15361"/>
    </cofactor>
</comment>
<dbReference type="UniPathway" id="UPA00558"/>
<keyword evidence="5" id="KW-0210">Decarboxylase</keyword>
<dbReference type="GO" id="GO:0004609">
    <property type="term" value="F:phosphatidylserine decarboxylase activity"/>
    <property type="evidence" value="ECO:0007669"/>
    <property type="project" value="UniProtKB-EC"/>
</dbReference>
<dbReference type="EC" id="4.1.1.65" evidence="3"/>
<evidence type="ECO:0000256" key="10">
    <source>
        <dbReference type="ARBA" id="ARBA00023264"/>
    </source>
</evidence>
<keyword evidence="10" id="KW-1208">Phospholipid metabolism</keyword>
<evidence type="ECO:0000313" key="14">
    <source>
        <dbReference type="Proteomes" id="UP000321595"/>
    </source>
</evidence>
<dbReference type="AlphaFoldDB" id="A0A5B8XSE2"/>
<evidence type="ECO:0000256" key="5">
    <source>
        <dbReference type="ARBA" id="ARBA00022793"/>
    </source>
</evidence>
<evidence type="ECO:0000256" key="3">
    <source>
        <dbReference type="ARBA" id="ARBA00012243"/>
    </source>
</evidence>
<evidence type="ECO:0000256" key="9">
    <source>
        <dbReference type="ARBA" id="ARBA00023239"/>
    </source>
</evidence>
<dbReference type="NCBIfam" id="TIGR00163">
    <property type="entry name" value="PS_decarb"/>
    <property type="match status" value="1"/>
</dbReference>